<comment type="caution">
    <text evidence="5">The sequence shown here is derived from an EMBL/GenBank/DDBJ whole genome shotgun (WGS) entry which is preliminary data.</text>
</comment>
<feature type="signal peptide" evidence="4">
    <location>
        <begin position="1"/>
        <end position="20"/>
    </location>
</feature>
<dbReference type="EMBL" id="CALNXJ010000010">
    <property type="protein sequence ID" value="CAH3107220.1"/>
    <property type="molecule type" value="Genomic_DNA"/>
</dbReference>
<evidence type="ECO:0000256" key="4">
    <source>
        <dbReference type="SAM" id="SignalP"/>
    </source>
</evidence>
<gene>
    <name evidence="5" type="ORF">PMEA_00001914</name>
</gene>
<sequence length="189" mass="21947">MSDLWSLFAVFCLFIGGLNGSQRRKSRSLCHLNSAESFYDFTAKDLNGKNVSMSEFHGHVVLAFGFQEPAENSYELMNGLKYVRPGHGFVPNFPLFEKRDVNGKKEDKIYSFFKSRCPAPDGFIDDLSNIRWSPVRNNDINWNFEKILIDHDGQPFARYTAPYEPNAMFDDIQTLMLTCQEQRRRIYHP</sequence>
<dbReference type="PROSITE" id="PS51355">
    <property type="entry name" value="GLUTATHIONE_PEROXID_3"/>
    <property type="match status" value="1"/>
</dbReference>
<evidence type="ECO:0000256" key="3">
    <source>
        <dbReference type="ARBA" id="ARBA00023002"/>
    </source>
</evidence>
<evidence type="ECO:0000313" key="5">
    <source>
        <dbReference type="EMBL" id="CAH3107220.1"/>
    </source>
</evidence>
<protein>
    <recommendedName>
        <fullName evidence="7">Glutathione peroxidase</fullName>
    </recommendedName>
</protein>
<keyword evidence="2" id="KW-0575">Peroxidase</keyword>
<accession>A0AAU9WEP5</accession>
<dbReference type="Gene3D" id="3.40.30.10">
    <property type="entry name" value="Glutaredoxin"/>
    <property type="match status" value="2"/>
</dbReference>
<keyword evidence="6" id="KW-1185">Reference proteome</keyword>
<dbReference type="InterPro" id="IPR000889">
    <property type="entry name" value="Glutathione_peroxidase"/>
</dbReference>
<reference evidence="5 6" key="1">
    <citation type="submission" date="2022-05" db="EMBL/GenBank/DDBJ databases">
        <authorList>
            <consortium name="Genoscope - CEA"/>
            <person name="William W."/>
        </authorList>
    </citation>
    <scope>NUCLEOTIDE SEQUENCE [LARGE SCALE GENOMIC DNA]</scope>
</reference>
<dbReference type="SUPFAM" id="SSF52833">
    <property type="entry name" value="Thioredoxin-like"/>
    <property type="match status" value="1"/>
</dbReference>
<dbReference type="PANTHER" id="PTHR11592:SF81">
    <property type="entry name" value="GLUTATHIONE PEROXIDASE"/>
    <property type="match status" value="1"/>
</dbReference>
<evidence type="ECO:0000313" key="6">
    <source>
        <dbReference type="Proteomes" id="UP001159428"/>
    </source>
</evidence>
<dbReference type="PANTHER" id="PTHR11592">
    <property type="entry name" value="GLUTATHIONE PEROXIDASE"/>
    <property type="match status" value="1"/>
</dbReference>
<proteinExistence type="inferred from homology"/>
<dbReference type="GO" id="GO:0004602">
    <property type="term" value="F:glutathione peroxidase activity"/>
    <property type="evidence" value="ECO:0007669"/>
    <property type="project" value="TreeGrafter"/>
</dbReference>
<keyword evidence="4" id="KW-0732">Signal</keyword>
<name>A0AAU9WEP5_9CNID</name>
<dbReference type="InterPro" id="IPR036249">
    <property type="entry name" value="Thioredoxin-like_sf"/>
</dbReference>
<keyword evidence="3" id="KW-0560">Oxidoreductase</keyword>
<evidence type="ECO:0000256" key="1">
    <source>
        <dbReference type="ARBA" id="ARBA00006926"/>
    </source>
</evidence>
<evidence type="ECO:0008006" key="7">
    <source>
        <dbReference type="Google" id="ProtNLM"/>
    </source>
</evidence>
<feature type="chain" id="PRO_5043728941" description="Glutathione peroxidase" evidence="4">
    <location>
        <begin position="21"/>
        <end position="189"/>
    </location>
</feature>
<organism evidence="5 6">
    <name type="scientific">Pocillopora meandrina</name>
    <dbReference type="NCBI Taxonomy" id="46732"/>
    <lineage>
        <taxon>Eukaryota</taxon>
        <taxon>Metazoa</taxon>
        <taxon>Cnidaria</taxon>
        <taxon>Anthozoa</taxon>
        <taxon>Hexacorallia</taxon>
        <taxon>Scleractinia</taxon>
        <taxon>Astrocoeniina</taxon>
        <taxon>Pocilloporidae</taxon>
        <taxon>Pocillopora</taxon>
    </lineage>
</organism>
<dbReference type="AlphaFoldDB" id="A0AAU9WEP5"/>
<dbReference type="Pfam" id="PF00255">
    <property type="entry name" value="GSHPx"/>
    <property type="match status" value="1"/>
</dbReference>
<evidence type="ECO:0000256" key="2">
    <source>
        <dbReference type="ARBA" id="ARBA00022559"/>
    </source>
</evidence>
<dbReference type="Proteomes" id="UP001159428">
    <property type="component" value="Unassembled WGS sequence"/>
</dbReference>
<dbReference type="GO" id="GO:0006979">
    <property type="term" value="P:response to oxidative stress"/>
    <property type="evidence" value="ECO:0007669"/>
    <property type="project" value="InterPro"/>
</dbReference>
<comment type="similarity">
    <text evidence="1">Belongs to the glutathione peroxidase family.</text>
</comment>